<reference evidence="2 3" key="1">
    <citation type="submission" date="2019-04" db="EMBL/GenBank/DDBJ databases">
        <title>Comparative genomics and transcriptomics to analyze fruiting body development in filamentous ascomycetes.</title>
        <authorList>
            <consortium name="DOE Joint Genome Institute"/>
            <person name="Lutkenhaus R."/>
            <person name="Traeger S."/>
            <person name="Breuer J."/>
            <person name="Kuo A."/>
            <person name="Lipzen A."/>
            <person name="Pangilinan J."/>
            <person name="Dilworth D."/>
            <person name="Sandor L."/>
            <person name="Poggeler S."/>
            <person name="Barry K."/>
            <person name="Grigoriev I.V."/>
            <person name="Nowrousian M."/>
        </authorList>
    </citation>
    <scope>NUCLEOTIDE SEQUENCE [LARGE SCALE GENOMIC DNA]</scope>
    <source>
        <strain evidence="2 3">CBS 389.68</strain>
    </source>
</reference>
<accession>A0A4S2MQM6</accession>
<dbReference type="InParanoid" id="A0A4S2MQM6"/>
<feature type="compositionally biased region" description="Basic residues" evidence="1">
    <location>
        <begin position="103"/>
        <end position="112"/>
    </location>
</feature>
<evidence type="ECO:0000313" key="3">
    <source>
        <dbReference type="Proteomes" id="UP000298138"/>
    </source>
</evidence>
<proteinExistence type="predicted"/>
<dbReference type="Proteomes" id="UP000298138">
    <property type="component" value="Unassembled WGS sequence"/>
</dbReference>
<name>A0A4S2MQM6_9PEZI</name>
<feature type="compositionally biased region" description="Low complexity" evidence="1">
    <location>
        <begin position="121"/>
        <end position="140"/>
    </location>
</feature>
<feature type="region of interest" description="Disordered" evidence="1">
    <location>
        <begin position="1"/>
        <end position="158"/>
    </location>
</feature>
<feature type="compositionally biased region" description="Pro residues" evidence="1">
    <location>
        <begin position="41"/>
        <end position="67"/>
    </location>
</feature>
<feature type="region of interest" description="Disordered" evidence="1">
    <location>
        <begin position="182"/>
        <end position="203"/>
    </location>
</feature>
<evidence type="ECO:0000313" key="2">
    <source>
        <dbReference type="EMBL" id="TGZ79385.1"/>
    </source>
</evidence>
<organism evidence="2 3">
    <name type="scientific">Ascodesmis nigricans</name>
    <dbReference type="NCBI Taxonomy" id="341454"/>
    <lineage>
        <taxon>Eukaryota</taxon>
        <taxon>Fungi</taxon>
        <taxon>Dikarya</taxon>
        <taxon>Ascomycota</taxon>
        <taxon>Pezizomycotina</taxon>
        <taxon>Pezizomycetes</taxon>
        <taxon>Pezizales</taxon>
        <taxon>Ascodesmidaceae</taxon>
        <taxon>Ascodesmis</taxon>
    </lineage>
</organism>
<feature type="compositionally biased region" description="Acidic residues" evidence="1">
    <location>
        <begin position="321"/>
        <end position="332"/>
    </location>
</feature>
<feature type="region of interest" description="Disordered" evidence="1">
    <location>
        <begin position="222"/>
        <end position="241"/>
    </location>
</feature>
<protein>
    <submittedName>
        <fullName evidence="2">Uncharacterized protein</fullName>
    </submittedName>
</protein>
<gene>
    <name evidence="2" type="ORF">EX30DRAFT_342473</name>
</gene>
<dbReference type="AlphaFoldDB" id="A0A4S2MQM6"/>
<feature type="compositionally biased region" description="Basic and acidic residues" evidence="1">
    <location>
        <begin position="333"/>
        <end position="356"/>
    </location>
</feature>
<keyword evidence="3" id="KW-1185">Reference proteome</keyword>
<feature type="compositionally biased region" description="Low complexity" evidence="1">
    <location>
        <begin position="147"/>
        <end position="158"/>
    </location>
</feature>
<feature type="compositionally biased region" description="Low complexity" evidence="1">
    <location>
        <begin position="30"/>
        <end position="40"/>
    </location>
</feature>
<feature type="compositionally biased region" description="Low complexity" evidence="1">
    <location>
        <begin position="192"/>
        <end position="203"/>
    </location>
</feature>
<evidence type="ECO:0000256" key="1">
    <source>
        <dbReference type="SAM" id="MobiDB-lite"/>
    </source>
</evidence>
<dbReference type="EMBL" id="ML220132">
    <property type="protein sequence ID" value="TGZ79385.1"/>
    <property type="molecule type" value="Genomic_DNA"/>
</dbReference>
<feature type="region of interest" description="Disordered" evidence="1">
    <location>
        <begin position="319"/>
        <end position="360"/>
    </location>
</feature>
<sequence length="394" mass="42104">MEEDDVKDCDATKPGKKRARTALEQSAGNTTALPPASTLPAPAPALAPSLAPPPSHPPPSQSQPPYPTSSSSISSPFNRQLTTAGTAEPSLIGASDTPVISRKTSRQTRKRFAPRDTASPTTATATKRVKTTSVANTTKTAARKKTGAAAKKGGTTAGRFAVHPDEVDAPYELEYPETSGVERGGNGDGYNTHHNPSTHSTHPQTQILNHCNGHSHNGSFANGNGNMDNNHHHHHHGGYGYGYQGSSIPPLYPQFQQLPQQLAQQPNLILPNLNSGDVDPNTTTPYSALNNLSFVSSSSSDGDGESKMGFTRMLMGRFALGDDDDGGDDDERDGGHGQREEERHGHGHREDWKGDWKGANGEVEIEQLGDELVEKLRVEFGGDERARERGSGWG</sequence>